<keyword evidence="5" id="KW-1185">Reference proteome</keyword>
<evidence type="ECO:0000313" key="5">
    <source>
        <dbReference type="Proteomes" id="UP001208938"/>
    </source>
</evidence>
<organism evidence="4 5">
    <name type="scientific">Pararhodobacter zhoushanensis</name>
    <dbReference type="NCBI Taxonomy" id="2479545"/>
    <lineage>
        <taxon>Bacteria</taxon>
        <taxon>Pseudomonadati</taxon>
        <taxon>Pseudomonadota</taxon>
        <taxon>Alphaproteobacteria</taxon>
        <taxon>Rhodobacterales</taxon>
        <taxon>Paracoccaceae</taxon>
        <taxon>Pararhodobacter</taxon>
    </lineage>
</organism>
<protein>
    <submittedName>
        <fullName evidence="4">Capsule biosynthesis protein</fullName>
    </submittedName>
</protein>
<sequence>MTTKPKARRFRLKLGDDTAGALRTNVAPQRAESSTPARTAQPTAAAPTAQGGGQTPARPAAPQPAAAQAAPAQPATPARPPAQPAAAGQQPTARPAAPATTPPQAARTGSAPAPSDALFEDGKPTAETTKRETPENAAAAQGDSRGPRDEDLSGRQLRMAMRVAQRNGIKATSGIDAVRQLRQQGIDPFERSTLMEMIKEEGSKSHALTTTEQPKLPKAYRQPSPPAKIDAPAPDAQRKLEISHIQKDIARRRRRRMALLAARLSVFVLLPTLVAAWYYYMIATPLYATNSEFVIQQVDGQSGGGGGGLASLMGGASGASLSDSVTVQSFLQSRDAMRRLNEEEGFKAYFQQDLIDPLRRLTPDTTDEAAYRLYQDMVRVSYDPTEGIIRMEVIAADPQTSERFARALVSYAEQMVDQLTQRVRDSQMADAQESVQMAEQRMREAQQRVLDLQESYQMLSSEVEVSLLTQQISNLDSLLNQERLSLSDLRANARPNPARLEQAERRVATLERQIAALRASLTQGSDGTQSIAQLQREQTMAESDVATRQMLLAQAMQQLEGARIEANRQVRYLSPGVSPVAPDEATYPRAFENTALAFLIFAGIYLMVSMTSAILREQVTG</sequence>
<keyword evidence="1" id="KW-0175">Coiled coil</keyword>
<name>A0ABT3H2P5_9RHOB</name>
<dbReference type="EMBL" id="JAPDFL010000001">
    <property type="protein sequence ID" value="MCW1934015.1"/>
    <property type="molecule type" value="Genomic_DNA"/>
</dbReference>
<evidence type="ECO:0000256" key="1">
    <source>
        <dbReference type="SAM" id="Coils"/>
    </source>
</evidence>
<proteinExistence type="predicted"/>
<dbReference type="InterPro" id="IPR050445">
    <property type="entry name" value="Bact_polysacc_biosynth/exp"/>
</dbReference>
<feature type="compositionally biased region" description="Basic residues" evidence="2">
    <location>
        <begin position="1"/>
        <end position="12"/>
    </location>
</feature>
<feature type="transmembrane region" description="Helical" evidence="3">
    <location>
        <begin position="257"/>
        <end position="280"/>
    </location>
</feature>
<feature type="region of interest" description="Disordered" evidence="2">
    <location>
        <begin position="1"/>
        <end position="151"/>
    </location>
</feature>
<feature type="compositionally biased region" description="Low complexity" evidence="2">
    <location>
        <begin position="84"/>
        <end position="108"/>
    </location>
</feature>
<dbReference type="Proteomes" id="UP001208938">
    <property type="component" value="Unassembled WGS sequence"/>
</dbReference>
<keyword evidence="3" id="KW-0812">Transmembrane</keyword>
<comment type="caution">
    <text evidence="4">The sequence shown here is derived from an EMBL/GenBank/DDBJ whole genome shotgun (WGS) entry which is preliminary data.</text>
</comment>
<evidence type="ECO:0000256" key="2">
    <source>
        <dbReference type="SAM" id="MobiDB-lite"/>
    </source>
</evidence>
<keyword evidence="3" id="KW-1133">Transmembrane helix</keyword>
<feature type="region of interest" description="Disordered" evidence="2">
    <location>
        <begin position="216"/>
        <end position="237"/>
    </location>
</feature>
<dbReference type="RefSeq" id="WP_264506849.1">
    <property type="nucleotide sequence ID" value="NZ_JAPDFL010000001.1"/>
</dbReference>
<dbReference type="PANTHER" id="PTHR32309:SF13">
    <property type="entry name" value="FERRIC ENTEROBACTIN TRANSPORT PROTEIN FEPE"/>
    <property type="match status" value="1"/>
</dbReference>
<feature type="coiled-coil region" evidence="1">
    <location>
        <begin position="428"/>
        <end position="462"/>
    </location>
</feature>
<feature type="transmembrane region" description="Helical" evidence="3">
    <location>
        <begin position="595"/>
        <end position="615"/>
    </location>
</feature>
<accession>A0ABT3H2P5</accession>
<evidence type="ECO:0000256" key="3">
    <source>
        <dbReference type="SAM" id="Phobius"/>
    </source>
</evidence>
<dbReference type="PANTHER" id="PTHR32309">
    <property type="entry name" value="TYROSINE-PROTEIN KINASE"/>
    <property type="match status" value="1"/>
</dbReference>
<gene>
    <name evidence="4" type="ORF">OKW52_17575</name>
</gene>
<evidence type="ECO:0000313" key="4">
    <source>
        <dbReference type="EMBL" id="MCW1934015.1"/>
    </source>
</evidence>
<reference evidence="4 5" key="1">
    <citation type="submission" date="2022-10" db="EMBL/GenBank/DDBJ databases">
        <title>Pararhodobacter sp. nov., isolated from marine algae.</title>
        <authorList>
            <person name="Choi B.J."/>
            <person name="Kim J.M."/>
            <person name="Lee J.K."/>
            <person name="Choi D.G."/>
            <person name="Jeon C.O."/>
        </authorList>
    </citation>
    <scope>NUCLEOTIDE SEQUENCE [LARGE SCALE GENOMIC DNA]</scope>
    <source>
        <strain evidence="4 5">ZQ420</strain>
    </source>
</reference>
<keyword evidence="3" id="KW-0472">Membrane</keyword>
<feature type="compositionally biased region" description="Basic and acidic residues" evidence="2">
    <location>
        <begin position="120"/>
        <end position="134"/>
    </location>
</feature>
<feature type="compositionally biased region" description="Low complexity" evidence="2">
    <location>
        <begin position="35"/>
        <end position="76"/>
    </location>
</feature>